<organism evidence="1 2">
    <name type="scientific">Hymenobacter ginsengisoli</name>
    <dbReference type="NCBI Taxonomy" id="1051626"/>
    <lineage>
        <taxon>Bacteria</taxon>
        <taxon>Pseudomonadati</taxon>
        <taxon>Bacteroidota</taxon>
        <taxon>Cytophagia</taxon>
        <taxon>Cytophagales</taxon>
        <taxon>Hymenobacteraceae</taxon>
        <taxon>Hymenobacter</taxon>
    </lineage>
</organism>
<evidence type="ECO:0008006" key="3">
    <source>
        <dbReference type="Google" id="ProtNLM"/>
    </source>
</evidence>
<comment type="caution">
    <text evidence="1">The sequence shown here is derived from an EMBL/GenBank/DDBJ whole genome shotgun (WGS) entry which is preliminary data.</text>
</comment>
<dbReference type="EMBL" id="BAABGQ010000006">
    <property type="protein sequence ID" value="GAA4501368.1"/>
    <property type="molecule type" value="Genomic_DNA"/>
</dbReference>
<gene>
    <name evidence="1" type="ORF">GCM10023172_23100</name>
</gene>
<accession>A0ABP8QFM2</accession>
<evidence type="ECO:0000313" key="1">
    <source>
        <dbReference type="EMBL" id="GAA4501368.1"/>
    </source>
</evidence>
<protein>
    <recommendedName>
        <fullName evidence="3">DNA-binding protein</fullName>
    </recommendedName>
</protein>
<reference evidence="2" key="1">
    <citation type="journal article" date="2019" name="Int. J. Syst. Evol. Microbiol.">
        <title>The Global Catalogue of Microorganisms (GCM) 10K type strain sequencing project: providing services to taxonomists for standard genome sequencing and annotation.</title>
        <authorList>
            <consortium name="The Broad Institute Genomics Platform"/>
            <consortium name="The Broad Institute Genome Sequencing Center for Infectious Disease"/>
            <person name="Wu L."/>
            <person name="Ma J."/>
        </authorList>
    </citation>
    <scope>NUCLEOTIDE SEQUENCE [LARGE SCALE GENOMIC DNA]</scope>
    <source>
        <strain evidence="2">JCM 17841</strain>
    </source>
</reference>
<sequence>MNIPLDEELSALFTAAADRAAAAYFASLPPPDCWLTLPEAAAYAKMTPGHMRLLVLGRPYRAASAGKAERPAVLPRIERGETGFAKGARVRQSAVDAYLERHKYRQ</sequence>
<dbReference type="Proteomes" id="UP001501243">
    <property type="component" value="Unassembled WGS sequence"/>
</dbReference>
<keyword evidence="2" id="KW-1185">Reference proteome</keyword>
<evidence type="ECO:0000313" key="2">
    <source>
        <dbReference type="Proteomes" id="UP001501243"/>
    </source>
</evidence>
<name>A0ABP8QFM2_9BACT</name>
<proteinExistence type="predicted"/>